<feature type="transmembrane region" description="Helical" evidence="1">
    <location>
        <begin position="107"/>
        <end position="127"/>
    </location>
</feature>
<dbReference type="Proteomes" id="UP000825051">
    <property type="component" value="Chromosome"/>
</dbReference>
<dbReference type="RefSeq" id="WP_220163347.1">
    <property type="nucleotide sequence ID" value="NZ_CP080507.1"/>
</dbReference>
<dbReference type="Pfam" id="PF14378">
    <property type="entry name" value="PAP2_3"/>
    <property type="match status" value="1"/>
</dbReference>
<keyword evidence="4" id="KW-1185">Reference proteome</keyword>
<proteinExistence type="predicted"/>
<dbReference type="KEGG" id="ole:K0B96_02225"/>
<dbReference type="GO" id="GO:0016020">
    <property type="term" value="C:membrane"/>
    <property type="evidence" value="ECO:0007669"/>
    <property type="project" value="UniProtKB-SubCell"/>
</dbReference>
<evidence type="ECO:0000313" key="3">
    <source>
        <dbReference type="EMBL" id="QYM79453.1"/>
    </source>
</evidence>
<name>A0A8F9TW84_9BACT</name>
<dbReference type="InterPro" id="IPR026841">
    <property type="entry name" value="Aur1/Ipt1"/>
</dbReference>
<keyword evidence="1" id="KW-0812">Transmembrane</keyword>
<feature type="transmembrane region" description="Helical" evidence="1">
    <location>
        <begin position="139"/>
        <end position="156"/>
    </location>
</feature>
<dbReference type="EMBL" id="CP080507">
    <property type="protein sequence ID" value="QYM79453.1"/>
    <property type="molecule type" value="Genomic_DNA"/>
</dbReference>
<keyword evidence="1" id="KW-1133">Transmembrane helix</keyword>
<keyword evidence="1" id="KW-0472">Membrane</keyword>
<dbReference type="Gene3D" id="1.20.144.10">
    <property type="entry name" value="Phosphatidic acid phosphatase type 2/haloperoxidase"/>
    <property type="match status" value="1"/>
</dbReference>
<evidence type="ECO:0000259" key="2">
    <source>
        <dbReference type="Pfam" id="PF14378"/>
    </source>
</evidence>
<feature type="transmembrane region" description="Helical" evidence="1">
    <location>
        <begin position="162"/>
        <end position="184"/>
    </location>
</feature>
<evidence type="ECO:0000256" key="1">
    <source>
        <dbReference type="SAM" id="Phobius"/>
    </source>
</evidence>
<feature type="transmembrane region" description="Helical" evidence="1">
    <location>
        <begin position="60"/>
        <end position="81"/>
    </location>
</feature>
<accession>A0A8F9TW84</accession>
<gene>
    <name evidence="3" type="ORF">K0B96_02225</name>
</gene>
<dbReference type="AlphaFoldDB" id="A0A8F9TW84"/>
<evidence type="ECO:0000313" key="4">
    <source>
        <dbReference type="Proteomes" id="UP000825051"/>
    </source>
</evidence>
<reference evidence="3" key="1">
    <citation type="submission" date="2021-08" db="EMBL/GenBank/DDBJ databases">
        <title>Genome of a novel bacterium of the phylum Verrucomicrobia, Oleiharenicola sp. KSB-15.</title>
        <authorList>
            <person name="Chung J.-H."/>
            <person name="Ahn J.-H."/>
            <person name="Yoon Y."/>
            <person name="Kim D.-Y."/>
            <person name="An S.-H."/>
            <person name="Park I."/>
            <person name="Yeon J."/>
        </authorList>
    </citation>
    <scope>NUCLEOTIDE SEQUENCE</scope>
    <source>
        <strain evidence="3">KSB-15</strain>
    </source>
</reference>
<sequence>MTVFFTGYFAVLNHPVRPVTLMPVLAIDRWVGVQSWTLIPYVSLWIYVPAVPALLRDRGALISFGWAAAALATAGLSVFMLSPTAVPQLAVDWSRHPGFGGLKALDATGNACPSLHVAFAVFAALAADRMLRAGGGRRFWRIFNALWALAIVYSTMATKQHVSLDVVAGCGFGVAAMALWEVLLRRGALRRSTP</sequence>
<protein>
    <submittedName>
        <fullName evidence="3">Phosphatase PAP2 family protein</fullName>
    </submittedName>
</protein>
<feature type="domain" description="Inositolphosphotransferase Aur1/Ipt1" evidence="2">
    <location>
        <begin position="43"/>
        <end position="179"/>
    </location>
</feature>
<organism evidence="3 4">
    <name type="scientific">Horticoccus luteus</name>
    <dbReference type="NCBI Taxonomy" id="2862869"/>
    <lineage>
        <taxon>Bacteria</taxon>
        <taxon>Pseudomonadati</taxon>
        <taxon>Verrucomicrobiota</taxon>
        <taxon>Opitutia</taxon>
        <taxon>Opitutales</taxon>
        <taxon>Opitutaceae</taxon>
        <taxon>Horticoccus</taxon>
    </lineage>
</organism>
<feature type="transmembrane region" description="Helical" evidence="1">
    <location>
        <begin position="30"/>
        <end position="48"/>
    </location>
</feature>